<keyword evidence="1" id="KW-0732">Signal</keyword>
<dbReference type="KEGG" id="chrm:FYK34_09290"/>
<gene>
    <name evidence="2" type="ORF">FYK34_09290</name>
</gene>
<dbReference type="Proteomes" id="UP000322079">
    <property type="component" value="Chromosome"/>
</dbReference>
<evidence type="ECO:0008006" key="4">
    <source>
        <dbReference type="Google" id="ProtNLM"/>
    </source>
</evidence>
<dbReference type="RefSeq" id="WP_149296107.1">
    <property type="nucleotide sequence ID" value="NZ_CP043473.1"/>
</dbReference>
<proteinExistence type="predicted"/>
<feature type="signal peptide" evidence="1">
    <location>
        <begin position="1"/>
        <end position="23"/>
    </location>
</feature>
<keyword evidence="3" id="KW-1185">Reference proteome</keyword>
<accession>A0A5C1DGG6</accession>
<feature type="chain" id="PRO_5022854832" description="Molybdopterin-dependent oxidoreductase" evidence="1">
    <location>
        <begin position="24"/>
        <end position="164"/>
    </location>
</feature>
<protein>
    <recommendedName>
        <fullName evidence="4">Molybdopterin-dependent oxidoreductase</fullName>
    </recommendedName>
</protein>
<reference evidence="2 3" key="1">
    <citation type="submission" date="2019-08" db="EMBL/GenBank/DDBJ databases">
        <title>Chromobacterium paludis, a novel bacterium isolated from a Maryland marsh pond.</title>
        <authorList>
            <person name="Blackburn M.B."/>
            <person name="Gundersen-Rindal D.E."/>
        </authorList>
    </citation>
    <scope>NUCLEOTIDE SEQUENCE [LARGE SCALE GENOMIC DNA]</scope>
    <source>
        <strain evidence="3">IIBBL 257-1</strain>
    </source>
</reference>
<sequence>MAMRKACLMVLGLCLGACAVANADPVILTVSGKIGRFTDAKRGIYQFRDSDLAKLRQVNFRTATSWTPMVSFSGPLVRDILAKVEAKGSTVRVLAINYYRYDIAVSELNSRNVVLARRIDNKPFDVAHYGPLWLMYPLPDMPDADKGPALDAKLVWQVEAMEVM</sequence>
<dbReference type="AlphaFoldDB" id="A0A5C1DGG6"/>
<dbReference type="Gene3D" id="3.90.420.10">
    <property type="entry name" value="Oxidoreductase, molybdopterin-binding domain"/>
    <property type="match status" value="1"/>
</dbReference>
<dbReference type="InterPro" id="IPR036374">
    <property type="entry name" value="OxRdtase_Mopterin-bd_sf"/>
</dbReference>
<organism evidence="2 3">
    <name type="scientific">Chromobacterium paludis</name>
    <dbReference type="NCBI Taxonomy" id="2605945"/>
    <lineage>
        <taxon>Bacteria</taxon>
        <taxon>Pseudomonadati</taxon>
        <taxon>Pseudomonadota</taxon>
        <taxon>Betaproteobacteria</taxon>
        <taxon>Neisseriales</taxon>
        <taxon>Chromobacteriaceae</taxon>
        <taxon>Chromobacterium</taxon>
    </lineage>
</organism>
<evidence type="ECO:0000313" key="3">
    <source>
        <dbReference type="Proteomes" id="UP000322079"/>
    </source>
</evidence>
<dbReference type="SUPFAM" id="SSF56524">
    <property type="entry name" value="Oxidoreductase molybdopterin-binding domain"/>
    <property type="match status" value="1"/>
</dbReference>
<name>A0A5C1DGG6_9NEIS</name>
<evidence type="ECO:0000313" key="2">
    <source>
        <dbReference type="EMBL" id="QEL55746.1"/>
    </source>
</evidence>
<dbReference type="EMBL" id="CP043473">
    <property type="protein sequence ID" value="QEL55746.1"/>
    <property type="molecule type" value="Genomic_DNA"/>
</dbReference>
<evidence type="ECO:0000256" key="1">
    <source>
        <dbReference type="SAM" id="SignalP"/>
    </source>
</evidence>